<feature type="domain" description="THD" evidence="7">
    <location>
        <begin position="1"/>
        <end position="121"/>
    </location>
</feature>
<keyword evidence="3" id="KW-0202">Cytokine</keyword>
<evidence type="ECO:0000313" key="9">
    <source>
        <dbReference type="Proteomes" id="UP000008672"/>
    </source>
</evidence>
<dbReference type="SUPFAM" id="SSF49842">
    <property type="entry name" value="TNF-like"/>
    <property type="match status" value="1"/>
</dbReference>
<keyword evidence="9" id="KW-1185">Reference proteome</keyword>
<dbReference type="GO" id="GO:0016020">
    <property type="term" value="C:membrane"/>
    <property type="evidence" value="ECO:0007669"/>
    <property type="project" value="InterPro"/>
</dbReference>
<dbReference type="EMBL" id="AFYH01079634">
    <property type="status" value="NOT_ANNOTATED_CDS"/>
    <property type="molecule type" value="Genomic_DNA"/>
</dbReference>
<dbReference type="PROSITE" id="PS50049">
    <property type="entry name" value="THD_2"/>
    <property type="match status" value="1"/>
</dbReference>
<dbReference type="PANTHER" id="PTHR15151:SF2">
    <property type="entry name" value="TUMOR NECROSIS FACTOR LIGAND SUPERFAMILY MEMBER 13B"/>
    <property type="match status" value="1"/>
</dbReference>
<evidence type="ECO:0000256" key="6">
    <source>
        <dbReference type="ARBA" id="ARBA00023180"/>
    </source>
</evidence>
<keyword evidence="6" id="KW-0325">Glycoprotein</keyword>
<dbReference type="STRING" id="7897.ENSLACP00000006159"/>
<dbReference type="OMA" id="ACYSDER"/>
<dbReference type="Ensembl" id="ENSLACT00000006211.1">
    <property type="protein sequence ID" value="ENSLACP00000006159.1"/>
    <property type="gene ID" value="ENSLACG00000005464.1"/>
</dbReference>
<keyword evidence="4" id="KW-0964">Secreted</keyword>
<dbReference type="AlphaFoldDB" id="H3A938"/>
<evidence type="ECO:0000313" key="8">
    <source>
        <dbReference type="Ensembl" id="ENSLACP00000006159.1"/>
    </source>
</evidence>
<dbReference type="GO" id="GO:0005164">
    <property type="term" value="F:tumor necrosis factor receptor binding"/>
    <property type="evidence" value="ECO:0007669"/>
    <property type="project" value="InterPro"/>
</dbReference>
<evidence type="ECO:0000259" key="7">
    <source>
        <dbReference type="PROSITE" id="PS50049"/>
    </source>
</evidence>
<comment type="similarity">
    <text evidence="2">Belongs to the tumor necrosis factor family.</text>
</comment>
<dbReference type="GO" id="GO:0005125">
    <property type="term" value="F:cytokine activity"/>
    <property type="evidence" value="ECO:0007669"/>
    <property type="project" value="UniProtKB-KW"/>
</dbReference>
<dbReference type="Gene3D" id="2.60.120.40">
    <property type="match status" value="1"/>
</dbReference>
<dbReference type="GO" id="GO:0030890">
    <property type="term" value="P:positive regulation of B cell proliferation"/>
    <property type="evidence" value="ECO:0007669"/>
    <property type="project" value="TreeGrafter"/>
</dbReference>
<evidence type="ECO:0000256" key="4">
    <source>
        <dbReference type="ARBA" id="ARBA00022525"/>
    </source>
</evidence>
<dbReference type="HOGENOM" id="CLU_132980_0_0_1"/>
<dbReference type="InterPro" id="IPR008983">
    <property type="entry name" value="Tumour_necrosis_fac-like_dom"/>
</dbReference>
<dbReference type="GeneTree" id="ENSGT00940000157536"/>
<evidence type="ECO:0000256" key="5">
    <source>
        <dbReference type="ARBA" id="ARBA00023157"/>
    </source>
</evidence>
<reference evidence="9" key="1">
    <citation type="submission" date="2011-08" db="EMBL/GenBank/DDBJ databases">
        <title>The draft genome of Latimeria chalumnae.</title>
        <authorList>
            <person name="Di Palma F."/>
            <person name="Alfoldi J."/>
            <person name="Johnson J."/>
            <person name="Berlin A."/>
            <person name="Gnerre S."/>
            <person name="Jaffe D."/>
            <person name="MacCallum I."/>
            <person name="Young S."/>
            <person name="Walker B.J."/>
            <person name="Lander E."/>
            <person name="Lindblad-Toh K."/>
        </authorList>
    </citation>
    <scope>NUCLEOTIDE SEQUENCE [LARGE SCALE GENOMIC DNA]</scope>
    <source>
        <strain evidence="9">Wild caught</strain>
    </source>
</reference>
<dbReference type="InParanoid" id="H3A938"/>
<sequence>TVVPWLLSFKRGSALEDKRNKILIKEAGYFFIYGQVFYKDSRHAMGHFIRRKKANIVGNELSPVNLFRCVQNMSQTSPYNSCYTAGIAKLEEGDELDLIIPRCKAIIELSGDATFFGAIKLL</sequence>
<dbReference type="Pfam" id="PF00229">
    <property type="entry name" value="TNF"/>
    <property type="match status" value="1"/>
</dbReference>
<dbReference type="PANTHER" id="PTHR15151">
    <property type="entry name" value="PROTEIN EIGER"/>
    <property type="match status" value="1"/>
</dbReference>
<proteinExistence type="inferred from homology"/>
<comment type="subcellular location">
    <subcellularLocation>
        <location evidence="1">Secreted</location>
    </subcellularLocation>
</comment>
<protein>
    <submittedName>
        <fullName evidence="8">TNF superfamily member 13b</fullName>
    </submittedName>
</protein>
<dbReference type="GO" id="GO:0005615">
    <property type="term" value="C:extracellular space"/>
    <property type="evidence" value="ECO:0007669"/>
    <property type="project" value="UniProtKB-KW"/>
</dbReference>
<name>H3A938_LATCH</name>
<evidence type="ECO:0000256" key="2">
    <source>
        <dbReference type="ARBA" id="ARBA00008670"/>
    </source>
</evidence>
<evidence type="ECO:0000256" key="1">
    <source>
        <dbReference type="ARBA" id="ARBA00004613"/>
    </source>
</evidence>
<dbReference type="InterPro" id="IPR006052">
    <property type="entry name" value="TNF_dom"/>
</dbReference>
<accession>H3A938</accession>
<gene>
    <name evidence="8" type="primary">TNFSF13B</name>
</gene>
<dbReference type="EMBL" id="AFYH01079635">
    <property type="status" value="NOT_ANNOTATED_CDS"/>
    <property type="molecule type" value="Genomic_DNA"/>
</dbReference>
<dbReference type="eggNOG" id="ENOG502RX35">
    <property type="taxonomic scope" value="Eukaryota"/>
</dbReference>
<reference evidence="8" key="2">
    <citation type="submission" date="2025-08" db="UniProtKB">
        <authorList>
            <consortium name="Ensembl"/>
        </authorList>
    </citation>
    <scope>IDENTIFICATION</scope>
</reference>
<dbReference type="Proteomes" id="UP000008672">
    <property type="component" value="Unassembled WGS sequence"/>
</dbReference>
<reference evidence="8" key="3">
    <citation type="submission" date="2025-09" db="UniProtKB">
        <authorList>
            <consortium name="Ensembl"/>
        </authorList>
    </citation>
    <scope>IDENTIFICATION</scope>
</reference>
<keyword evidence="5" id="KW-1015">Disulfide bond</keyword>
<evidence type="ECO:0000256" key="3">
    <source>
        <dbReference type="ARBA" id="ARBA00022514"/>
    </source>
</evidence>
<dbReference type="InterPro" id="IPR051748">
    <property type="entry name" value="TNF_Ligand_Superfamily"/>
</dbReference>
<dbReference type="GO" id="GO:0006955">
    <property type="term" value="P:immune response"/>
    <property type="evidence" value="ECO:0007669"/>
    <property type="project" value="InterPro"/>
</dbReference>
<organism evidence="8 9">
    <name type="scientific">Latimeria chalumnae</name>
    <name type="common">Coelacanth</name>
    <dbReference type="NCBI Taxonomy" id="7897"/>
    <lineage>
        <taxon>Eukaryota</taxon>
        <taxon>Metazoa</taxon>
        <taxon>Chordata</taxon>
        <taxon>Craniata</taxon>
        <taxon>Vertebrata</taxon>
        <taxon>Euteleostomi</taxon>
        <taxon>Coelacanthiformes</taxon>
        <taxon>Coelacanthidae</taxon>
        <taxon>Latimeria</taxon>
    </lineage>
</organism>